<protein>
    <submittedName>
        <fullName evidence="1">Uncharacterized protein</fullName>
    </submittedName>
</protein>
<gene>
    <name evidence="1" type="ORF">VNO78_03759</name>
</gene>
<organism evidence="1 2">
    <name type="scientific">Psophocarpus tetragonolobus</name>
    <name type="common">Winged bean</name>
    <name type="synonym">Dolichos tetragonolobus</name>
    <dbReference type="NCBI Taxonomy" id="3891"/>
    <lineage>
        <taxon>Eukaryota</taxon>
        <taxon>Viridiplantae</taxon>
        <taxon>Streptophyta</taxon>
        <taxon>Embryophyta</taxon>
        <taxon>Tracheophyta</taxon>
        <taxon>Spermatophyta</taxon>
        <taxon>Magnoliopsida</taxon>
        <taxon>eudicotyledons</taxon>
        <taxon>Gunneridae</taxon>
        <taxon>Pentapetalae</taxon>
        <taxon>rosids</taxon>
        <taxon>fabids</taxon>
        <taxon>Fabales</taxon>
        <taxon>Fabaceae</taxon>
        <taxon>Papilionoideae</taxon>
        <taxon>50 kb inversion clade</taxon>
        <taxon>NPAAA clade</taxon>
        <taxon>indigoferoid/millettioid clade</taxon>
        <taxon>Phaseoleae</taxon>
        <taxon>Psophocarpus</taxon>
    </lineage>
</organism>
<evidence type="ECO:0000313" key="2">
    <source>
        <dbReference type="Proteomes" id="UP001386955"/>
    </source>
</evidence>
<sequence length="88" mass="8911">MPGSLGLHLNCFPGVGKEVQLAKLSSVGVRCPMVLGSCGGSPGLTREVDGLSHGGSEGLDEGLASSKGNLDAQDNLEVAYGTFSEGQY</sequence>
<evidence type="ECO:0000313" key="1">
    <source>
        <dbReference type="EMBL" id="KAK7412306.1"/>
    </source>
</evidence>
<dbReference type="Proteomes" id="UP001386955">
    <property type="component" value="Unassembled WGS sequence"/>
</dbReference>
<dbReference type="EMBL" id="JAYMYS010000001">
    <property type="protein sequence ID" value="KAK7412306.1"/>
    <property type="molecule type" value="Genomic_DNA"/>
</dbReference>
<reference evidence="1 2" key="1">
    <citation type="submission" date="2024-01" db="EMBL/GenBank/DDBJ databases">
        <title>The genomes of 5 underutilized Papilionoideae crops provide insights into root nodulation and disease resistanc.</title>
        <authorList>
            <person name="Jiang F."/>
        </authorList>
    </citation>
    <scope>NUCLEOTIDE SEQUENCE [LARGE SCALE GENOMIC DNA]</scope>
    <source>
        <strain evidence="1">DUOXIRENSHENG_FW03</strain>
        <tissue evidence="1">Leaves</tissue>
    </source>
</reference>
<accession>A0AAN9XW76</accession>
<dbReference type="AlphaFoldDB" id="A0AAN9XW76"/>
<proteinExistence type="predicted"/>
<name>A0AAN9XW76_PSOTE</name>
<keyword evidence="2" id="KW-1185">Reference proteome</keyword>
<comment type="caution">
    <text evidence="1">The sequence shown here is derived from an EMBL/GenBank/DDBJ whole genome shotgun (WGS) entry which is preliminary data.</text>
</comment>